<comment type="similarity">
    <text evidence="7">Belongs to the binding-protein-dependent transport system permease family.</text>
</comment>
<feature type="transmembrane region" description="Helical" evidence="7">
    <location>
        <begin position="15"/>
        <end position="39"/>
    </location>
</feature>
<feature type="domain" description="ABC transmembrane type-1" evidence="8">
    <location>
        <begin position="74"/>
        <end position="277"/>
    </location>
</feature>
<dbReference type="Gene3D" id="1.10.3720.10">
    <property type="entry name" value="MetI-like"/>
    <property type="match status" value="1"/>
</dbReference>
<evidence type="ECO:0000256" key="6">
    <source>
        <dbReference type="ARBA" id="ARBA00023136"/>
    </source>
</evidence>
<dbReference type="PANTHER" id="PTHR43386:SF25">
    <property type="entry name" value="PEPTIDE ABC TRANSPORTER PERMEASE PROTEIN"/>
    <property type="match status" value="1"/>
</dbReference>
<dbReference type="InterPro" id="IPR050366">
    <property type="entry name" value="BP-dependent_transpt_permease"/>
</dbReference>
<evidence type="ECO:0000256" key="7">
    <source>
        <dbReference type="RuleBase" id="RU363032"/>
    </source>
</evidence>
<keyword evidence="5 7" id="KW-1133">Transmembrane helix</keyword>
<feature type="transmembrane region" description="Helical" evidence="7">
    <location>
        <begin position="78"/>
        <end position="103"/>
    </location>
</feature>
<evidence type="ECO:0000256" key="2">
    <source>
        <dbReference type="ARBA" id="ARBA00022448"/>
    </source>
</evidence>
<keyword evidence="4 7" id="KW-0812">Transmembrane</keyword>
<dbReference type="Proteomes" id="UP000535415">
    <property type="component" value="Unassembled WGS sequence"/>
</dbReference>
<evidence type="ECO:0000313" key="9">
    <source>
        <dbReference type="EMBL" id="MBB5723587.1"/>
    </source>
</evidence>
<feature type="transmembrane region" description="Helical" evidence="7">
    <location>
        <begin position="256"/>
        <end position="277"/>
    </location>
</feature>
<evidence type="ECO:0000256" key="5">
    <source>
        <dbReference type="ARBA" id="ARBA00022989"/>
    </source>
</evidence>
<dbReference type="GO" id="GO:0005886">
    <property type="term" value="C:plasma membrane"/>
    <property type="evidence" value="ECO:0007669"/>
    <property type="project" value="UniProtKB-SubCell"/>
</dbReference>
<keyword evidence="6 7" id="KW-0472">Membrane</keyword>
<dbReference type="EMBL" id="JACIJM010000011">
    <property type="protein sequence ID" value="MBB5723587.1"/>
    <property type="molecule type" value="Genomic_DNA"/>
</dbReference>
<dbReference type="PANTHER" id="PTHR43386">
    <property type="entry name" value="OLIGOPEPTIDE TRANSPORT SYSTEM PERMEASE PROTEIN APPC"/>
    <property type="match status" value="1"/>
</dbReference>
<dbReference type="GO" id="GO:0055085">
    <property type="term" value="P:transmembrane transport"/>
    <property type="evidence" value="ECO:0007669"/>
    <property type="project" value="InterPro"/>
</dbReference>
<sequence>MHNLSHHLKDAPVSAWIGILIVIFYAVLALGAPFFAPFAESASVGKQYMPWASPHYLGTDALGRDVLSRLIYGARNTVGIALVTTALAFTLGATFGLLAATIGGWFDAISSRVVDVLMAIPPLIFALLILTITGTSVIALILVIAILDSTRVFRLSRAVAQGILTMDYIEVARMRGEGMFWLIRKEVLPNAAAPLIAEFGLRFCFVFLFISALSFLGLGIQPPTADWGGMVRESAKLISFANFATFQTATFGLAPLLPAGAIALLTIGVNLVVDWVLHMSSGLKE</sequence>
<keyword evidence="2 7" id="KW-0813">Transport</keyword>
<dbReference type="RefSeq" id="WP_183530631.1">
    <property type="nucleotide sequence ID" value="NZ_JACIJM010000011.1"/>
</dbReference>
<comment type="caution">
    <text evidence="9">The sequence shown here is derived from an EMBL/GenBank/DDBJ whole genome shotgun (WGS) entry which is preliminary data.</text>
</comment>
<evidence type="ECO:0000256" key="1">
    <source>
        <dbReference type="ARBA" id="ARBA00004651"/>
    </source>
</evidence>
<evidence type="ECO:0000256" key="4">
    <source>
        <dbReference type="ARBA" id="ARBA00022692"/>
    </source>
</evidence>
<evidence type="ECO:0000256" key="3">
    <source>
        <dbReference type="ARBA" id="ARBA00022475"/>
    </source>
</evidence>
<name>A0A7W9BNG6_9RHOB</name>
<dbReference type="SUPFAM" id="SSF161098">
    <property type="entry name" value="MetI-like"/>
    <property type="match status" value="1"/>
</dbReference>
<reference evidence="9 10" key="1">
    <citation type="submission" date="2020-08" db="EMBL/GenBank/DDBJ databases">
        <title>Genomic Encyclopedia of Type Strains, Phase IV (KMG-IV): sequencing the most valuable type-strain genomes for metagenomic binning, comparative biology and taxonomic classification.</title>
        <authorList>
            <person name="Goeker M."/>
        </authorList>
    </citation>
    <scope>NUCLEOTIDE SEQUENCE [LARGE SCALE GENOMIC DNA]</scope>
    <source>
        <strain evidence="9 10">DSM 101064</strain>
    </source>
</reference>
<dbReference type="Pfam" id="PF00528">
    <property type="entry name" value="BPD_transp_1"/>
    <property type="match status" value="1"/>
</dbReference>
<protein>
    <submittedName>
        <fullName evidence="9">Peptide/nickel transport system permease protein</fullName>
    </submittedName>
</protein>
<feature type="transmembrane region" description="Helical" evidence="7">
    <location>
        <begin position="123"/>
        <end position="147"/>
    </location>
</feature>
<evidence type="ECO:0000259" key="8">
    <source>
        <dbReference type="PROSITE" id="PS50928"/>
    </source>
</evidence>
<dbReference type="AlphaFoldDB" id="A0A7W9BNG6"/>
<dbReference type="CDD" id="cd06261">
    <property type="entry name" value="TM_PBP2"/>
    <property type="match status" value="1"/>
</dbReference>
<dbReference type="InterPro" id="IPR035906">
    <property type="entry name" value="MetI-like_sf"/>
</dbReference>
<dbReference type="PROSITE" id="PS50928">
    <property type="entry name" value="ABC_TM1"/>
    <property type="match status" value="1"/>
</dbReference>
<dbReference type="InterPro" id="IPR000515">
    <property type="entry name" value="MetI-like"/>
</dbReference>
<proteinExistence type="inferred from homology"/>
<keyword evidence="3" id="KW-1003">Cell membrane</keyword>
<feature type="transmembrane region" description="Helical" evidence="7">
    <location>
        <begin position="199"/>
        <end position="220"/>
    </location>
</feature>
<organism evidence="9 10">
    <name type="scientific">Yoonia ponticola</name>
    <dbReference type="NCBI Taxonomy" id="1524255"/>
    <lineage>
        <taxon>Bacteria</taxon>
        <taxon>Pseudomonadati</taxon>
        <taxon>Pseudomonadota</taxon>
        <taxon>Alphaproteobacteria</taxon>
        <taxon>Rhodobacterales</taxon>
        <taxon>Paracoccaceae</taxon>
        <taxon>Yoonia</taxon>
    </lineage>
</organism>
<gene>
    <name evidence="9" type="ORF">FHS72_003232</name>
</gene>
<keyword evidence="10" id="KW-1185">Reference proteome</keyword>
<evidence type="ECO:0000313" key="10">
    <source>
        <dbReference type="Proteomes" id="UP000535415"/>
    </source>
</evidence>
<accession>A0A7W9BNG6</accession>
<comment type="subcellular location">
    <subcellularLocation>
        <location evidence="1 7">Cell membrane</location>
        <topology evidence="1 7">Multi-pass membrane protein</topology>
    </subcellularLocation>
</comment>